<dbReference type="AlphaFoldDB" id="A0A816WDY1"/>
<dbReference type="Proteomes" id="UP000663824">
    <property type="component" value="Unassembled WGS sequence"/>
</dbReference>
<gene>
    <name evidence="1" type="ORF">MBJ925_LOCUS27819</name>
</gene>
<accession>A0A816WDY1</accession>
<evidence type="ECO:0000313" key="2">
    <source>
        <dbReference type="Proteomes" id="UP000663824"/>
    </source>
</evidence>
<reference evidence="1" key="1">
    <citation type="submission" date="2021-02" db="EMBL/GenBank/DDBJ databases">
        <authorList>
            <person name="Nowell W R."/>
        </authorList>
    </citation>
    <scope>NUCLEOTIDE SEQUENCE</scope>
</reference>
<evidence type="ECO:0000313" key="1">
    <source>
        <dbReference type="EMBL" id="CAF2132265.1"/>
    </source>
</evidence>
<name>A0A816WDY1_9BILA</name>
<protein>
    <submittedName>
        <fullName evidence="1">Uncharacterized protein</fullName>
    </submittedName>
</protein>
<organism evidence="1 2">
    <name type="scientific">Rotaria magnacalcarata</name>
    <dbReference type="NCBI Taxonomy" id="392030"/>
    <lineage>
        <taxon>Eukaryota</taxon>
        <taxon>Metazoa</taxon>
        <taxon>Spiralia</taxon>
        <taxon>Gnathifera</taxon>
        <taxon>Rotifera</taxon>
        <taxon>Eurotatoria</taxon>
        <taxon>Bdelloidea</taxon>
        <taxon>Philodinida</taxon>
        <taxon>Philodinidae</taxon>
        <taxon>Rotaria</taxon>
    </lineage>
</organism>
<proteinExistence type="predicted"/>
<comment type="caution">
    <text evidence="1">The sequence shown here is derived from an EMBL/GenBank/DDBJ whole genome shotgun (WGS) entry which is preliminary data.</text>
</comment>
<sequence length="186" mass="20877">MDINITNCSLSEMPVYFTGLVGTSMHSIAVGYNAIYSSTINFFRVFAYSMQGQSSTTMLSYAQENAWNLNWFASAPINSINQSANCTYLYHCTGISSWSLWNVYDTNTIMMNIDATNCNLSEVPVYFTSMGGLNQIYALQSYDAIYSPTIDSFGVLARSMLGWNSSTMLGYAQSYAWDLNWFGMFH</sequence>
<dbReference type="EMBL" id="CAJNRE010014899">
    <property type="protein sequence ID" value="CAF2132265.1"/>
    <property type="molecule type" value="Genomic_DNA"/>
</dbReference>